<feature type="domain" description="Peptidase M28" evidence="1">
    <location>
        <begin position="254"/>
        <end position="454"/>
    </location>
</feature>
<protein>
    <submittedName>
        <fullName evidence="2">Aminopeptidase</fullName>
    </submittedName>
</protein>
<dbReference type="SUPFAM" id="SSF53187">
    <property type="entry name" value="Zn-dependent exopeptidases"/>
    <property type="match status" value="1"/>
</dbReference>
<organism evidence="2">
    <name type="scientific">hydrothermal vent metagenome</name>
    <dbReference type="NCBI Taxonomy" id="652676"/>
    <lineage>
        <taxon>unclassified sequences</taxon>
        <taxon>metagenomes</taxon>
        <taxon>ecological metagenomes</taxon>
    </lineage>
</organism>
<dbReference type="GO" id="GO:0004177">
    <property type="term" value="F:aminopeptidase activity"/>
    <property type="evidence" value="ECO:0007669"/>
    <property type="project" value="UniProtKB-KW"/>
</dbReference>
<dbReference type="PANTHER" id="PTHR12147:SF26">
    <property type="entry name" value="PEPTIDASE M28 DOMAIN-CONTAINING PROTEIN"/>
    <property type="match status" value="1"/>
</dbReference>
<dbReference type="GO" id="GO:0008235">
    <property type="term" value="F:metalloexopeptidase activity"/>
    <property type="evidence" value="ECO:0007669"/>
    <property type="project" value="InterPro"/>
</dbReference>
<dbReference type="SUPFAM" id="SSF52025">
    <property type="entry name" value="PA domain"/>
    <property type="match status" value="1"/>
</dbReference>
<dbReference type="Pfam" id="PF04389">
    <property type="entry name" value="Peptidase_M28"/>
    <property type="match status" value="1"/>
</dbReference>
<gene>
    <name evidence="2" type="ORF">MGWOODY_Smn2852</name>
</gene>
<dbReference type="InterPro" id="IPR007484">
    <property type="entry name" value="Peptidase_M28"/>
</dbReference>
<accession>A0A160TPE7</accession>
<dbReference type="InterPro" id="IPR046450">
    <property type="entry name" value="PA_dom_sf"/>
</dbReference>
<name>A0A160TPE7_9ZZZZ</name>
<evidence type="ECO:0000313" key="2">
    <source>
        <dbReference type="EMBL" id="CUS45509.1"/>
    </source>
</evidence>
<dbReference type="Gene3D" id="3.40.630.10">
    <property type="entry name" value="Zn peptidases"/>
    <property type="match status" value="1"/>
</dbReference>
<dbReference type="GO" id="GO:0006508">
    <property type="term" value="P:proteolysis"/>
    <property type="evidence" value="ECO:0007669"/>
    <property type="project" value="InterPro"/>
</dbReference>
<reference evidence="2" key="1">
    <citation type="submission" date="2015-10" db="EMBL/GenBank/DDBJ databases">
        <authorList>
            <person name="Gilbert D.G."/>
        </authorList>
    </citation>
    <scope>NUCLEOTIDE SEQUENCE</scope>
</reference>
<evidence type="ECO:0000259" key="1">
    <source>
        <dbReference type="Pfam" id="PF04389"/>
    </source>
</evidence>
<dbReference type="EMBL" id="CZQE01000270">
    <property type="protein sequence ID" value="CUS45509.1"/>
    <property type="molecule type" value="Genomic_DNA"/>
</dbReference>
<dbReference type="CDD" id="cd04820">
    <property type="entry name" value="PA_M28_1_1"/>
    <property type="match status" value="1"/>
</dbReference>
<dbReference type="Gene3D" id="3.50.30.30">
    <property type="match status" value="1"/>
</dbReference>
<dbReference type="AlphaFoldDB" id="A0A160TPE7"/>
<dbReference type="InterPro" id="IPR045175">
    <property type="entry name" value="M28_fam"/>
</dbReference>
<sequence>MEIASDANEGRRTGSAGHLRAADYVERRFREIGLAPAGERGSFRQQVPLEEQIVDYAASSIELVGANGTRVPIAPGSDMIVAAWGAPRPAAVDAPLVFLGYGLHLPEQGHDDFAGVDLRGKIAVVIAGGPATIPAPIKASNRRERARLLGEAGAVGLITLTPPGQIEIPWERQVLLARQGDMYLADAALRDTPDDFFLASLDPAASERFFADSSHSFAALAAASDASARMPGFALPFRLKARLVTHRRRLTSPNLVARLEGTDPGLGKEHVVVSAHLDHVGIGPAINGDGIYNGALDDGSGVASVLDLARVLSAGPRPRRSILFLIVTAEEAGLLGSTYFARRPTISPKDLVADLNFDTLLPLWPLTSILAQGDQESSLGDAARAVAARRGLTLVPDPLPNRNSFVRTDQYSFVRAGIPALALKFGFTAGSEAFRLEHDWRANRYHAPSDDIHQPGVLPAEAIRLDDYAAELTADIANAPSRPAWRDDSVFRRFAAPEQIRQ</sequence>
<keyword evidence="2" id="KW-0645">Protease</keyword>
<keyword evidence="2" id="KW-0031">Aminopeptidase</keyword>
<keyword evidence="2" id="KW-0378">Hydrolase</keyword>
<dbReference type="PANTHER" id="PTHR12147">
    <property type="entry name" value="METALLOPEPTIDASE M28 FAMILY MEMBER"/>
    <property type="match status" value="1"/>
</dbReference>
<proteinExistence type="predicted"/>